<evidence type="ECO:0000256" key="1">
    <source>
        <dbReference type="ARBA" id="ARBA00001974"/>
    </source>
</evidence>
<evidence type="ECO:0000256" key="3">
    <source>
        <dbReference type="ARBA" id="ARBA00011738"/>
    </source>
</evidence>
<evidence type="ECO:0000256" key="6">
    <source>
        <dbReference type="ARBA" id="ARBA00022630"/>
    </source>
</evidence>
<reference evidence="16" key="1">
    <citation type="submission" date="2021-06" db="EMBL/GenBank/DDBJ databases">
        <authorList>
            <person name="Kallberg Y."/>
            <person name="Tangrot J."/>
            <person name="Rosling A."/>
        </authorList>
    </citation>
    <scope>NUCLEOTIDE SEQUENCE</scope>
    <source>
        <strain evidence="16">AZ414A</strain>
    </source>
</reference>
<name>A0A9N8V946_9GLOM</name>
<dbReference type="PRINTS" id="PR00368">
    <property type="entry name" value="FADPNR"/>
</dbReference>
<dbReference type="InterPro" id="IPR004099">
    <property type="entry name" value="Pyr_nucl-diS_OxRdtase_dimer"/>
</dbReference>
<dbReference type="FunFam" id="3.50.50.60:FF:000235">
    <property type="entry name" value="Glutathione reductase"/>
    <property type="match status" value="1"/>
</dbReference>
<evidence type="ECO:0000256" key="8">
    <source>
        <dbReference type="ARBA" id="ARBA00023002"/>
    </source>
</evidence>
<dbReference type="EMBL" id="CAJVPK010000081">
    <property type="protein sequence ID" value="CAG8444674.1"/>
    <property type="molecule type" value="Genomic_DNA"/>
</dbReference>
<evidence type="ECO:0000256" key="9">
    <source>
        <dbReference type="ARBA" id="ARBA00023157"/>
    </source>
</evidence>
<dbReference type="GO" id="GO:0044611">
    <property type="term" value="C:nuclear pore inner ring"/>
    <property type="evidence" value="ECO:0007669"/>
    <property type="project" value="TreeGrafter"/>
</dbReference>
<organism evidence="16 17">
    <name type="scientific">Diversispora eburnea</name>
    <dbReference type="NCBI Taxonomy" id="1213867"/>
    <lineage>
        <taxon>Eukaryota</taxon>
        <taxon>Fungi</taxon>
        <taxon>Fungi incertae sedis</taxon>
        <taxon>Mucoromycota</taxon>
        <taxon>Glomeromycotina</taxon>
        <taxon>Glomeromycetes</taxon>
        <taxon>Diversisporales</taxon>
        <taxon>Diversisporaceae</taxon>
        <taxon>Diversispora</taxon>
    </lineage>
</organism>
<dbReference type="OrthoDB" id="102511at2759"/>
<comment type="caution">
    <text evidence="16">The sequence shown here is derived from an EMBL/GenBank/DDBJ whole genome shotgun (WGS) entry which is preliminary data.</text>
</comment>
<dbReference type="Gene3D" id="3.30.390.30">
    <property type="match status" value="1"/>
</dbReference>
<dbReference type="Gene3D" id="3.50.50.60">
    <property type="entry name" value="FAD/NAD(P)-binding domain"/>
    <property type="match status" value="3"/>
</dbReference>
<dbReference type="GO" id="GO:0006405">
    <property type="term" value="P:RNA export from nucleus"/>
    <property type="evidence" value="ECO:0007669"/>
    <property type="project" value="TreeGrafter"/>
</dbReference>
<comment type="function">
    <text evidence="12">Catalyzes the reduction of glutathione disulfide (GSSG) to reduced glutathione (GSH). Constitutes the major mechanism to maintain a high GSH:GSSG ratio in the cytosol.</text>
</comment>
<evidence type="ECO:0000256" key="2">
    <source>
        <dbReference type="ARBA" id="ARBA00007532"/>
    </source>
</evidence>
<evidence type="ECO:0000256" key="13">
    <source>
        <dbReference type="RuleBase" id="RU003691"/>
    </source>
</evidence>
<dbReference type="InterPro" id="IPR016156">
    <property type="entry name" value="FAD/NAD-linked_Rdtase_dimer_sf"/>
</dbReference>
<dbReference type="Pfam" id="PF02852">
    <property type="entry name" value="Pyr_redox_dim"/>
    <property type="match status" value="1"/>
</dbReference>
<keyword evidence="7 13" id="KW-0274">FAD</keyword>
<keyword evidence="17" id="KW-1185">Reference proteome</keyword>
<evidence type="ECO:0000313" key="16">
    <source>
        <dbReference type="EMBL" id="CAG8444674.1"/>
    </source>
</evidence>
<proteinExistence type="inferred from homology"/>
<evidence type="ECO:0000259" key="14">
    <source>
        <dbReference type="Pfam" id="PF02852"/>
    </source>
</evidence>
<comment type="subunit">
    <text evidence="3">Homodimer.</text>
</comment>
<dbReference type="SUPFAM" id="SSF55424">
    <property type="entry name" value="FAD/NAD-linked reductases, dimerisation (C-terminal) domain"/>
    <property type="match status" value="1"/>
</dbReference>
<dbReference type="GO" id="GO:0004362">
    <property type="term" value="F:glutathione-disulfide reductase (NADPH) activity"/>
    <property type="evidence" value="ECO:0007669"/>
    <property type="project" value="UniProtKB-EC"/>
</dbReference>
<dbReference type="PROSITE" id="PS00076">
    <property type="entry name" value="PYRIDINE_REDOX_1"/>
    <property type="match status" value="1"/>
</dbReference>
<evidence type="ECO:0000256" key="4">
    <source>
        <dbReference type="ARBA" id="ARBA00012607"/>
    </source>
</evidence>
<dbReference type="GO" id="GO:0017056">
    <property type="term" value="F:structural constituent of nuclear pore"/>
    <property type="evidence" value="ECO:0007669"/>
    <property type="project" value="InterPro"/>
</dbReference>
<evidence type="ECO:0000256" key="7">
    <source>
        <dbReference type="ARBA" id="ARBA00022827"/>
    </source>
</evidence>
<dbReference type="SUPFAM" id="SSF51905">
    <property type="entry name" value="FAD/NAD(P)-binding domain"/>
    <property type="match status" value="1"/>
</dbReference>
<comment type="catalytic activity">
    <reaction evidence="11">
        <text>2 glutathione + NADP(+) = glutathione disulfide + NADPH + H(+)</text>
        <dbReference type="Rhea" id="RHEA:11740"/>
        <dbReference type="ChEBI" id="CHEBI:15378"/>
        <dbReference type="ChEBI" id="CHEBI:57783"/>
        <dbReference type="ChEBI" id="CHEBI:57925"/>
        <dbReference type="ChEBI" id="CHEBI:58297"/>
        <dbReference type="ChEBI" id="CHEBI:58349"/>
        <dbReference type="EC" id="1.8.1.7"/>
    </reaction>
</comment>
<keyword evidence="6 13" id="KW-0285">Flavoprotein</keyword>
<evidence type="ECO:0000256" key="11">
    <source>
        <dbReference type="ARBA" id="ARBA00049142"/>
    </source>
</evidence>
<accession>A0A9N8V946</accession>
<evidence type="ECO:0000256" key="12">
    <source>
        <dbReference type="ARBA" id="ARBA00056905"/>
    </source>
</evidence>
<evidence type="ECO:0000259" key="15">
    <source>
        <dbReference type="Pfam" id="PF07992"/>
    </source>
</evidence>
<keyword evidence="8 13" id="KW-0560">Oxidoreductase</keyword>
<evidence type="ECO:0000256" key="5">
    <source>
        <dbReference type="ARBA" id="ARBA00017111"/>
    </source>
</evidence>
<feature type="domain" description="Pyridine nucleotide-disulphide oxidoreductase dimerisation" evidence="14">
    <location>
        <begin position="2183"/>
        <end position="2289"/>
    </location>
</feature>
<dbReference type="InterPro" id="IPR036188">
    <property type="entry name" value="FAD/NAD-bd_sf"/>
</dbReference>
<dbReference type="FunFam" id="3.30.390.30:FF:000003">
    <property type="entry name" value="Glutathione reductase"/>
    <property type="match status" value="1"/>
</dbReference>
<gene>
    <name evidence="16" type="ORF">DEBURN_LOCUS1709</name>
</gene>
<dbReference type="PRINTS" id="PR00411">
    <property type="entry name" value="PNDRDTASEI"/>
</dbReference>
<dbReference type="Pfam" id="PF07992">
    <property type="entry name" value="Pyr_redox_2"/>
    <property type="match status" value="2"/>
</dbReference>
<dbReference type="EC" id="1.8.1.7" evidence="4"/>
<sequence length="2291" mass="262559">MLPANNFTSPQNFSTIRTTLILSDGQCLPNVMEKILNEKLCDLILGLDFFDQKTLTTPVTSIDNKTFELTESNLSNLIQLDHSLCKDLIQSFKEENVTWAQWNDYELKEKLILYYFEERSSLIEILCNLFFSAQDPDKLYHDLARKIVHSNMLDNGFTDRIFNQFERKSKQTIPQNFLNINMTKIWATQSVKEQKILLDLLFIRYAVNVPEHKTHLLLKFLKLSLNTKFGKDQPTEQFLDDIGKELIIQVHDLSQIFLITILFVEFKVDFLFPSSPYQKQPASQEDIMPINTIALTMGKDQTHGIFLWIWSSYLSHLQNFFDITSWPYEYQALETSANNIIRECGNKAFNLNVINYILDILNGPCFQPDEPYITGYKFIFKQFFMSIFEAYEVNYLPEYYGLIECFAQVFSEHGPSQKFWEDDFDNPKHRSLLDLAITRFPQQFYPLVRLLTALASDSISAKYVFEFMQSFPVCCYIATDDQLSPVLNNENVVYAKKSINVFENLYQKTIKIPQGTIGNVVSIINGKRIIRWKFKYSVWHLLIGMLESFPFTKNGEITDSTLSSFSETKISRIWDILRLFNTVLINAPDLVRPLMTHLESYQELNKPINDLSEIIFGVIKNVLDVSRISHDEVNLIASGLKCLKALLPHFGRQIMLNFKQSRLLPRAPETDWIVNEIQSTDQLQYLLIEKECVSGSYPVTTAFLDLVIDMLNNVERDNLILDQNVLYSCVSYILSVIFVSYDHWRYNNPVTRIQIGSKCLEIFNRIILGCPPIIGNIKYNEPLVCTKENDLQNSLKEYVTNSFLTEGGLYHTLPLFTIIERGKDFRNYLEKASNYQMALESAKLFELALAFLLRLLKIHKINDTQTSWLEITLLDRTTGNNSRGLIFVIASLIKYTDSPCIPIMACELLTLLFTFAIKSMPNCLPLNGLFGSVPESKNLMKNYLYRLKKDIHIPELQVAILNFFTVATQAKLGLIVYGDDNFSEIFDHKGKGKSTNIIPSNSLIRIVFEFLQGWEILLKENPNILLASIRFLDVLWENAWRPDYNILQNLRLNNKFWENLVSILLSEMKAQSIEITELYSSQDHIFSDSNEIVVQECCHLNIKARVLRILAHEIRYLTFSTTILTLKDFDEILKLESSNGLKIMFTAIKDSNSLLSWLKDFTRIDYDSVTQHSLYDIVDNLFPNIKLNSLTVLCWSEDYDLSHNYGDNYMYNINLMRELLLQYEDSKNKENILLALCKENHHWSIVDAQVVLLRSWKYFMETASDRLNGALWVSKNKKDISWPILRGIAERIEEETRNGDPVMLVVRDDLATLLLRLLEQLSISDDHPISERAIQYAELITLLHNGIMSVIFPIRDSVEGRSSPAFHRPLLQSLLLCLRALNNADEHLSRNEKILLEFRNTCRSLLSEISALFESLVSKKSNNEEDILTLIATMEKLIQPLCNPYPTVWLKILEDYHIIKLLLNSFTQSLSMPWKDRPIYIDSVMHFILSLANVPVAAKQLYFDEIMIKFCNNNLSPSLQAGIVVYDPKEDWHQVWCFMLAVVTSILCTIESKEKGNYLKNLVGFINLFSNQIMHSMACELPINTSYIEEILRTTMLFYQLSIHLGPSDETSLSRIYEDHLITLLAKINSLFSHPKYTSRMVQPLSLEEKEQSTTPLSDGIKSSFKKVLPAVDVTSPESYEMNRFLQTVQQKLLFITRNILATYINLTNAQDALAMSIPIWLEQRIYFEPLMKVSDKEPATIATLLELMEYGITLLKLWEHSLNSKNTIDDWPFWRTTWKTTTTFIEMTFILAVSQLTSCLYYGPYKRKDIQDLMTEVNERIVNVQRLVKKLLGDNSRGKTEEPELRSLEVVLRGLQQFNYKMLVNARLSHIYSTLSSMPPIAKSKKYDYLVIGGGSGGIASARRAGSYGIKVGLVESSGRLGGTCVNVGCVPKKIMFNTALISEALRDAKSYGFELKTIPTFNWGILKKKRDDYIRQIPGSKFGITSDDFFSLEEQPKKVLVVGTGYIGVELAGIFNSLGILMGTDTTLLSRSGEVLRNFDPIIKKTIFEEMKKEGIHFLTYGNVKSLSRDTEKGPVKVQFKSNETGDTEDEFDLLLWAVGRDPNVHDLNLERVGVKLNDKGYIISDEYQNSTVDNIFALGDACGVAQLTPVAIAAGRRLSDRLFGPPKFNQSKLDYNNIPTVIFHGTCGTVGLTEPKAREKYGDNKVKTYTSKFVNMYYSMTENKPTTAYKLVVVGEEEKVVGVHIIGKDSAEILQGFAVAVKMGATKQDFDNTVAIHPTAGEELVTKL</sequence>
<feature type="domain" description="FAD/NAD(P)-binding" evidence="15">
    <location>
        <begin position="1985"/>
        <end position="2158"/>
    </location>
</feature>
<dbReference type="InterPro" id="IPR023753">
    <property type="entry name" value="FAD/NAD-binding_dom"/>
</dbReference>
<dbReference type="GO" id="GO:0006606">
    <property type="term" value="P:protein import into nucleus"/>
    <property type="evidence" value="ECO:0007669"/>
    <property type="project" value="TreeGrafter"/>
</dbReference>
<feature type="domain" description="FAD/NAD(P)-binding" evidence="15">
    <location>
        <begin position="1888"/>
        <end position="1948"/>
    </location>
</feature>
<keyword evidence="10 13" id="KW-0676">Redox-active center</keyword>
<dbReference type="Gene3D" id="1.25.10.70">
    <property type="match status" value="1"/>
</dbReference>
<protein>
    <recommendedName>
        <fullName evidence="5">Glutathione reductase</fullName>
        <ecNumber evidence="4">1.8.1.7</ecNumber>
    </recommendedName>
</protein>
<evidence type="ECO:0000313" key="17">
    <source>
        <dbReference type="Proteomes" id="UP000789706"/>
    </source>
</evidence>
<dbReference type="InterPro" id="IPR012999">
    <property type="entry name" value="Pyr_OxRdtase_I_AS"/>
</dbReference>
<dbReference type="PANTHER" id="PTHR31431">
    <property type="entry name" value="NUCLEOPORIN NUP188 HOMOLOG"/>
    <property type="match status" value="1"/>
</dbReference>
<comment type="cofactor">
    <cofactor evidence="1">
        <name>FAD</name>
        <dbReference type="ChEBI" id="CHEBI:57692"/>
    </cofactor>
</comment>
<dbReference type="Proteomes" id="UP000789706">
    <property type="component" value="Unassembled WGS sequence"/>
</dbReference>
<keyword evidence="9" id="KW-1015">Disulfide bond</keyword>
<comment type="similarity">
    <text evidence="2 13">Belongs to the class-I pyridine nucleotide-disulfide oxidoreductase family.</text>
</comment>
<dbReference type="PANTHER" id="PTHR31431:SF1">
    <property type="entry name" value="NUCLEOPORIN NUP188"/>
    <property type="match status" value="1"/>
</dbReference>
<evidence type="ECO:0000256" key="10">
    <source>
        <dbReference type="ARBA" id="ARBA00023284"/>
    </source>
</evidence>
<dbReference type="InterPro" id="IPR044840">
    <property type="entry name" value="Nup188"/>
</dbReference>